<dbReference type="eggNOG" id="arCOG00844">
    <property type="taxonomic scope" value="Archaea"/>
</dbReference>
<dbReference type="PANTHER" id="PTHR43877">
    <property type="entry name" value="AMINOALKYLPHOSPHONATE N-ACETYLTRANSFERASE-RELATED-RELATED"/>
    <property type="match status" value="1"/>
</dbReference>
<dbReference type="RefSeq" id="WP_006107964.1">
    <property type="nucleotide sequence ID" value="NZ_AOIO01000014.1"/>
</dbReference>
<dbReference type="PATRIC" id="fig|29540.5.peg.1007"/>
<sequence length="189" mass="20712">MDWTVRRATPELAPAVREIARESWHAAYDEFLGPSQVTTMIDDWYALDGLEESIADAGDREDVSFLVAVPDDTDTGADIGTGDERSGDTAVGFAHAGILPDERSTAYLSRLYVRPSVWGDGAGTALIGRIEADVRPHCDRLRLSVLANNEIGISFYESAGFERVETHASDLVNVDGTGELEEFTYEKRL</sequence>
<keyword evidence="2" id="KW-0012">Acyltransferase</keyword>
<evidence type="ECO:0000259" key="3">
    <source>
        <dbReference type="PROSITE" id="PS51186"/>
    </source>
</evidence>
<dbReference type="CDD" id="cd04301">
    <property type="entry name" value="NAT_SF"/>
    <property type="match status" value="1"/>
</dbReference>
<dbReference type="Proteomes" id="UP000011554">
    <property type="component" value="Unassembled WGS sequence"/>
</dbReference>
<gene>
    <name evidence="4" type="ORF">C481_04973</name>
</gene>
<proteinExistence type="predicted"/>
<evidence type="ECO:0000313" key="4">
    <source>
        <dbReference type="EMBL" id="ELZ03903.1"/>
    </source>
</evidence>
<comment type="caution">
    <text evidence="4">The sequence shown here is derived from an EMBL/GenBank/DDBJ whole genome shotgun (WGS) entry which is preliminary data.</text>
</comment>
<evidence type="ECO:0000256" key="1">
    <source>
        <dbReference type="ARBA" id="ARBA00022679"/>
    </source>
</evidence>
<dbReference type="GO" id="GO:0016747">
    <property type="term" value="F:acyltransferase activity, transferring groups other than amino-acyl groups"/>
    <property type="evidence" value="ECO:0007669"/>
    <property type="project" value="InterPro"/>
</dbReference>
<dbReference type="EMBL" id="AOIO01000014">
    <property type="protein sequence ID" value="ELZ03903.1"/>
    <property type="molecule type" value="Genomic_DNA"/>
</dbReference>
<evidence type="ECO:0000313" key="5">
    <source>
        <dbReference type="Proteomes" id="UP000011554"/>
    </source>
</evidence>
<dbReference type="AlphaFoldDB" id="M0B0Y9"/>
<protein>
    <submittedName>
        <fullName evidence="4">N-acetyltransferase GCN5</fullName>
    </submittedName>
</protein>
<keyword evidence="1 4" id="KW-0808">Transferase</keyword>
<evidence type="ECO:0000256" key="2">
    <source>
        <dbReference type="ARBA" id="ARBA00023315"/>
    </source>
</evidence>
<keyword evidence="5" id="KW-1185">Reference proteome</keyword>
<organism evidence="4 5">
    <name type="scientific">Natrialba asiatica (strain ATCC 700177 / DSM 12278 / JCM 9576 / FERM P-10747 / NBRC 102637 / 172P1)</name>
    <dbReference type="NCBI Taxonomy" id="29540"/>
    <lineage>
        <taxon>Archaea</taxon>
        <taxon>Methanobacteriati</taxon>
        <taxon>Methanobacteriota</taxon>
        <taxon>Stenosarchaea group</taxon>
        <taxon>Halobacteria</taxon>
        <taxon>Halobacteriales</taxon>
        <taxon>Natrialbaceae</taxon>
        <taxon>Natrialba</taxon>
    </lineage>
</organism>
<name>M0B0Y9_NATA1</name>
<accession>M0B0Y9</accession>
<dbReference type="Pfam" id="PF00583">
    <property type="entry name" value="Acetyltransf_1"/>
    <property type="match status" value="1"/>
</dbReference>
<dbReference type="SUPFAM" id="SSF55729">
    <property type="entry name" value="Acyl-CoA N-acyltransferases (Nat)"/>
    <property type="match status" value="1"/>
</dbReference>
<dbReference type="InterPro" id="IPR050832">
    <property type="entry name" value="Bact_Acetyltransf"/>
</dbReference>
<reference evidence="4 5" key="1">
    <citation type="journal article" date="2014" name="PLoS Genet.">
        <title>Phylogenetically driven sequencing of extremely halophilic archaea reveals strategies for static and dynamic osmo-response.</title>
        <authorList>
            <person name="Becker E.A."/>
            <person name="Seitzer P.M."/>
            <person name="Tritt A."/>
            <person name="Larsen D."/>
            <person name="Krusor M."/>
            <person name="Yao A.I."/>
            <person name="Wu D."/>
            <person name="Madern D."/>
            <person name="Eisen J.A."/>
            <person name="Darling A.E."/>
            <person name="Facciotti M.T."/>
        </authorList>
    </citation>
    <scope>NUCLEOTIDE SEQUENCE [LARGE SCALE GENOMIC DNA]</scope>
    <source>
        <strain evidence="4 5">DSM 12278</strain>
    </source>
</reference>
<dbReference type="Gene3D" id="3.40.630.30">
    <property type="match status" value="1"/>
</dbReference>
<dbReference type="OrthoDB" id="11597at2157"/>
<feature type="domain" description="N-acetyltransferase" evidence="3">
    <location>
        <begin position="3"/>
        <end position="189"/>
    </location>
</feature>
<dbReference type="PROSITE" id="PS51186">
    <property type="entry name" value="GNAT"/>
    <property type="match status" value="1"/>
</dbReference>
<dbReference type="InterPro" id="IPR016181">
    <property type="entry name" value="Acyl_CoA_acyltransferase"/>
</dbReference>
<dbReference type="InterPro" id="IPR000182">
    <property type="entry name" value="GNAT_dom"/>
</dbReference>